<evidence type="ECO:0000313" key="2">
    <source>
        <dbReference type="EMBL" id="KAJ3443636.1"/>
    </source>
</evidence>
<dbReference type="AlphaFoldDB" id="A0AAV7ZRZ8"/>
<organism evidence="2 3">
    <name type="scientific">Anaeramoeba flamelloides</name>
    <dbReference type="NCBI Taxonomy" id="1746091"/>
    <lineage>
        <taxon>Eukaryota</taxon>
        <taxon>Metamonada</taxon>
        <taxon>Anaeramoebidae</taxon>
        <taxon>Anaeramoeba</taxon>
    </lineage>
</organism>
<feature type="transmembrane region" description="Helical" evidence="1">
    <location>
        <begin position="479"/>
        <end position="506"/>
    </location>
</feature>
<keyword evidence="1" id="KW-1133">Transmembrane helix</keyword>
<dbReference type="Proteomes" id="UP001146793">
    <property type="component" value="Unassembled WGS sequence"/>
</dbReference>
<comment type="caution">
    <text evidence="2">The sequence shown here is derived from an EMBL/GenBank/DDBJ whole genome shotgun (WGS) entry which is preliminary data.</text>
</comment>
<accession>A0AAV7ZRZ8</accession>
<feature type="transmembrane region" description="Helical" evidence="1">
    <location>
        <begin position="291"/>
        <end position="306"/>
    </location>
</feature>
<keyword evidence="1" id="KW-0472">Membrane</keyword>
<feature type="transmembrane region" description="Helical" evidence="1">
    <location>
        <begin position="449"/>
        <end position="467"/>
    </location>
</feature>
<protein>
    <submittedName>
        <fullName evidence="2">Uncharacterized protein</fullName>
    </submittedName>
</protein>
<feature type="transmembrane region" description="Helical" evidence="1">
    <location>
        <begin position="351"/>
        <end position="373"/>
    </location>
</feature>
<dbReference type="EMBL" id="JANTQA010000023">
    <property type="protein sequence ID" value="KAJ3443636.1"/>
    <property type="molecule type" value="Genomic_DNA"/>
</dbReference>
<evidence type="ECO:0000256" key="1">
    <source>
        <dbReference type="SAM" id="Phobius"/>
    </source>
</evidence>
<feature type="transmembrane region" description="Helical" evidence="1">
    <location>
        <begin position="202"/>
        <end position="222"/>
    </location>
</feature>
<feature type="transmembrane region" description="Helical" evidence="1">
    <location>
        <begin position="168"/>
        <end position="190"/>
    </location>
</feature>
<sequence>MIMLSVLVFLLSPLINIYLGERLCQILAVVFLILILINAWDLIKTKRKIFQEGFFQALFKEILQEKIFFLFVLLLLPLFWYLFDVTTLKKMDHTNKNKEEQYSLFSVKNSWSDLPFHLNIISSFVVGCNKGWGSLFDLKFPIYSGEKLKYSFLIDFHTAILHGCCQEYLRTIIIVTGVCLVFSFLVLYYSFLKRIFANGKRIVIFSMLFVLFSGGSGFVQYIHNYPDTKLAKYDYVHQIGEKMELFWIPFIDGILLPQRTVLIGYPAVLIVFTIFFHLLSNLKRHLSKKSPKLWIFSALITSALPLTHMHCFVAVLFIAGSYFIIFSPIFQSKPKKDHTKGLYLTNWLTYLRPWLIYFLIVFLISLPQIYYLIFHKSQSRKLLTFNPIWSDETKNVFLYLFQSLGLIIPLSVISMLTLSNIQKRLYLPFLFLLLICLLIRFTPWKYDNIKIINICFFLILASIINFADTIFQRLQSKKILKYLFCIFILIIFVLSLFSSVLSLIAVPKTKSQLFSNQDINFGNAVINLTDHNSIFLQLDFVQHKSPITTIAGRQLFVGYPGWVWSHGLDIEMKINILKKILTGEKKNGDWKSLSKDLKSNNITHIVTNPKKMPLSNSFINYFNLKIIYSDTNYVLYEFTAV</sequence>
<keyword evidence="1" id="KW-0812">Transmembrane</keyword>
<name>A0AAV7ZRZ8_9EUKA</name>
<feature type="transmembrane region" description="Helical" evidence="1">
    <location>
        <begin position="26"/>
        <end position="43"/>
    </location>
</feature>
<gene>
    <name evidence="2" type="ORF">M0812_09480</name>
</gene>
<feature type="transmembrane region" description="Helical" evidence="1">
    <location>
        <begin position="425"/>
        <end position="443"/>
    </location>
</feature>
<feature type="transmembrane region" description="Helical" evidence="1">
    <location>
        <begin position="312"/>
        <end position="330"/>
    </location>
</feature>
<reference evidence="2" key="1">
    <citation type="submission" date="2022-08" db="EMBL/GenBank/DDBJ databases">
        <title>Novel sulphate-reducing endosymbionts in the free-living metamonad Anaeramoeba.</title>
        <authorList>
            <person name="Jerlstrom-Hultqvist J."/>
            <person name="Cepicka I."/>
            <person name="Gallot-Lavallee L."/>
            <person name="Salas-Leiva D."/>
            <person name="Curtis B.A."/>
            <person name="Zahonova K."/>
            <person name="Pipaliya S."/>
            <person name="Dacks J."/>
            <person name="Roger A.J."/>
        </authorList>
    </citation>
    <scope>NUCLEOTIDE SEQUENCE</scope>
    <source>
        <strain evidence="2">Busselton2</strain>
    </source>
</reference>
<feature type="transmembrane region" description="Helical" evidence="1">
    <location>
        <begin position="396"/>
        <end position="418"/>
    </location>
</feature>
<feature type="transmembrane region" description="Helical" evidence="1">
    <location>
        <begin position="262"/>
        <end position="279"/>
    </location>
</feature>
<evidence type="ECO:0000313" key="3">
    <source>
        <dbReference type="Proteomes" id="UP001146793"/>
    </source>
</evidence>
<proteinExistence type="predicted"/>
<feature type="transmembrane region" description="Helical" evidence="1">
    <location>
        <begin position="63"/>
        <end position="83"/>
    </location>
</feature>